<dbReference type="InterPro" id="IPR021109">
    <property type="entry name" value="Peptidase_aspartic_dom_sf"/>
</dbReference>
<name>A0A6D2IBQ4_9BRAS</name>
<dbReference type="EMBL" id="CACVBM020001050">
    <property type="protein sequence ID" value="CAA7026153.1"/>
    <property type="molecule type" value="Genomic_DNA"/>
</dbReference>
<proteinExistence type="predicted"/>
<dbReference type="PANTHER" id="PTHR33067">
    <property type="entry name" value="RNA-DIRECTED DNA POLYMERASE-RELATED"/>
    <property type="match status" value="1"/>
</dbReference>
<organism evidence="1 2">
    <name type="scientific">Microthlaspi erraticum</name>
    <dbReference type="NCBI Taxonomy" id="1685480"/>
    <lineage>
        <taxon>Eukaryota</taxon>
        <taxon>Viridiplantae</taxon>
        <taxon>Streptophyta</taxon>
        <taxon>Embryophyta</taxon>
        <taxon>Tracheophyta</taxon>
        <taxon>Spermatophyta</taxon>
        <taxon>Magnoliopsida</taxon>
        <taxon>eudicotyledons</taxon>
        <taxon>Gunneridae</taxon>
        <taxon>Pentapetalae</taxon>
        <taxon>rosids</taxon>
        <taxon>malvids</taxon>
        <taxon>Brassicales</taxon>
        <taxon>Brassicaceae</taxon>
        <taxon>Coluteocarpeae</taxon>
        <taxon>Microthlaspi</taxon>
    </lineage>
</organism>
<dbReference type="Gene3D" id="2.40.70.10">
    <property type="entry name" value="Acid Proteases"/>
    <property type="match status" value="1"/>
</dbReference>
<protein>
    <recommendedName>
        <fullName evidence="3">Aspartic peptidase DDI1-type domain-containing protein</fullName>
    </recommendedName>
</protein>
<reference evidence="1" key="1">
    <citation type="submission" date="2020-01" db="EMBL/GenBank/DDBJ databases">
        <authorList>
            <person name="Mishra B."/>
        </authorList>
    </citation>
    <scope>NUCLEOTIDE SEQUENCE [LARGE SCALE GENOMIC DNA]</scope>
</reference>
<dbReference type="PANTHER" id="PTHR33067:SF9">
    <property type="entry name" value="RNA-DIRECTED DNA POLYMERASE"/>
    <property type="match status" value="1"/>
</dbReference>
<dbReference type="Proteomes" id="UP000467841">
    <property type="component" value="Unassembled WGS sequence"/>
</dbReference>
<dbReference type="AlphaFoldDB" id="A0A6D2IBQ4"/>
<sequence>MHIPPGLSLQLPQHAPNQEHELKAMLKQLLQGQADGVVETSKKLADINSKIESLNTRVYSLENHASSSAAAKQGQLPGKAVQNPKEHCKVNFTQEGGLDEQADNERAIEEFCMLLTNEDNVVSEAPGVQNVQPEMQATQIAIHTSPVELAQQARSLIHPQTAYSVKATRKLFTSSEEDEGKFTLPYTLGHLELDNALVDSGASINLISLTMAEKLGIAGALQCLTTAIMFGDATSKSPLGVFKNKSFENRRVHNPN</sequence>
<dbReference type="OrthoDB" id="1298075at2759"/>
<keyword evidence="2" id="KW-1185">Reference proteome</keyword>
<evidence type="ECO:0000313" key="1">
    <source>
        <dbReference type="EMBL" id="CAA7026153.1"/>
    </source>
</evidence>
<evidence type="ECO:0000313" key="2">
    <source>
        <dbReference type="Proteomes" id="UP000467841"/>
    </source>
</evidence>
<evidence type="ECO:0008006" key="3">
    <source>
        <dbReference type="Google" id="ProtNLM"/>
    </source>
</evidence>
<accession>A0A6D2IBQ4</accession>
<gene>
    <name evidence="1" type="ORF">MERR_LOCUS13388</name>
</gene>
<comment type="caution">
    <text evidence="1">The sequence shown here is derived from an EMBL/GenBank/DDBJ whole genome shotgun (WGS) entry which is preliminary data.</text>
</comment>